<reference evidence="13" key="1">
    <citation type="submission" date="2016-11" db="UniProtKB">
        <authorList>
            <consortium name="WormBaseParasite"/>
        </authorList>
    </citation>
    <scope>IDENTIFICATION</scope>
</reference>
<evidence type="ECO:0000256" key="10">
    <source>
        <dbReference type="PIRNR" id="PIRNR037969"/>
    </source>
</evidence>
<dbReference type="InterPro" id="IPR017340">
    <property type="entry name" value="U1_snRNP-C"/>
</dbReference>
<dbReference type="PROSITE" id="PS50171">
    <property type="entry name" value="ZF_MATRIN"/>
    <property type="match status" value="1"/>
</dbReference>
<dbReference type="PANTHER" id="PTHR31148:SF1">
    <property type="entry name" value="U1 SMALL NUCLEAR RIBONUCLEOPROTEIN C"/>
    <property type="match status" value="1"/>
</dbReference>
<dbReference type="WBParaSite" id="Csp11.Scaffold171.g647.t1">
    <property type="protein sequence ID" value="Csp11.Scaffold171.g647.t1"/>
    <property type="gene ID" value="Csp11.Scaffold171.g647"/>
</dbReference>
<comment type="similarity">
    <text evidence="9 10">Belongs to the U1 small nuclear ribonucleoprotein C family.</text>
</comment>
<organism evidence="12 13">
    <name type="scientific">Caenorhabditis tropicalis</name>
    <dbReference type="NCBI Taxonomy" id="1561998"/>
    <lineage>
        <taxon>Eukaryota</taxon>
        <taxon>Metazoa</taxon>
        <taxon>Ecdysozoa</taxon>
        <taxon>Nematoda</taxon>
        <taxon>Chromadorea</taxon>
        <taxon>Rhabditida</taxon>
        <taxon>Rhabditina</taxon>
        <taxon>Rhabditomorpha</taxon>
        <taxon>Rhabditoidea</taxon>
        <taxon>Rhabditidae</taxon>
        <taxon>Peloderinae</taxon>
        <taxon>Caenorhabditis</taxon>
    </lineage>
</organism>
<evidence type="ECO:0000256" key="8">
    <source>
        <dbReference type="ARBA" id="ARBA00046357"/>
    </source>
</evidence>
<dbReference type="FunFam" id="3.30.160.60:FF:000059">
    <property type="entry name" value="U1 small nuclear ribonucleoprotein C"/>
    <property type="match status" value="1"/>
</dbReference>
<evidence type="ECO:0000256" key="1">
    <source>
        <dbReference type="ARBA" id="ARBA00004123"/>
    </source>
</evidence>
<dbReference type="HAMAP" id="MF_03153">
    <property type="entry name" value="U1_C"/>
    <property type="match status" value="1"/>
</dbReference>
<dbReference type="InterPro" id="IPR036236">
    <property type="entry name" value="Znf_C2H2_sf"/>
</dbReference>
<dbReference type="GO" id="GO:0000395">
    <property type="term" value="P:mRNA 5'-splice site recognition"/>
    <property type="evidence" value="ECO:0007669"/>
    <property type="project" value="UniProtKB-UniRule"/>
</dbReference>
<keyword evidence="6 9" id="KW-0539">Nucleus</keyword>
<dbReference type="Gene3D" id="3.30.160.60">
    <property type="entry name" value="Classic Zinc Finger"/>
    <property type="match status" value="1"/>
</dbReference>
<dbReference type="AlphaFoldDB" id="A0A1I7SXT8"/>
<dbReference type="GO" id="GO:0008270">
    <property type="term" value="F:zinc ion binding"/>
    <property type="evidence" value="ECO:0007669"/>
    <property type="project" value="UniProtKB-UniRule"/>
</dbReference>
<dbReference type="SMART" id="SM00451">
    <property type="entry name" value="ZnF_U1"/>
    <property type="match status" value="1"/>
</dbReference>
<keyword evidence="3 9" id="KW-0863">Zinc-finger</keyword>
<dbReference type="InterPro" id="IPR013085">
    <property type="entry name" value="U1-CZ_Znf_C2H2"/>
</dbReference>
<comment type="subunit">
    <text evidence="8">Component of the U1 snRNP. The U1 snRNP is composed of the U1 snRNA and the 7 core Sm proteins SNRPB, SNRPD1, SNRPD2, SNRPD3, SNRPE, SNRPF and SNRPG that assemble in a heptameric protein ring on the Sm site of the small nuclear RNA to form the core snRNP, and at least 3 U1 snRNP-specific proteins SNRNP70/U1-70K, SNRPA/U1-A and SNRPC/U1-C. SNRPC/U1-C interacts with U1 snRNA and the 5' splice-site region of the pre-mRNA. Interacts (via N-terminus) with TIA1 (via C-terminus); thereby promoting spliceosomal U1 snRNP recruitment to 5' splice sites.</text>
</comment>
<accession>A0A1I7SXT8</accession>
<evidence type="ECO:0000256" key="4">
    <source>
        <dbReference type="ARBA" id="ARBA00022833"/>
    </source>
</evidence>
<dbReference type="eggNOG" id="KOG3454">
    <property type="taxonomic scope" value="Eukaryota"/>
</dbReference>
<comment type="function">
    <text evidence="10">Component of the U1 snRNP, which is essential for recognition of the pre-mRNA 5' splice-site and the subsequent assembly of the spliceosome. U1-C is directly involved in initial 5' splice-site recognition for both constitutive and regulated alternative splicing. The interaction with the 5' splice-site seems to precede base-pairing between the pre-mRNA and the U1 snRNA.</text>
</comment>
<dbReference type="Pfam" id="PF06220">
    <property type="entry name" value="zf-U1"/>
    <property type="match status" value="1"/>
</dbReference>
<evidence type="ECO:0000256" key="3">
    <source>
        <dbReference type="ARBA" id="ARBA00022771"/>
    </source>
</evidence>
<evidence type="ECO:0000256" key="6">
    <source>
        <dbReference type="ARBA" id="ARBA00023242"/>
    </source>
</evidence>
<evidence type="ECO:0000256" key="7">
    <source>
        <dbReference type="ARBA" id="ARBA00023274"/>
    </source>
</evidence>
<dbReference type="PANTHER" id="PTHR31148">
    <property type="entry name" value="U1 SMALL NUCLEAR RIBONUCLEOPROTEIN C"/>
    <property type="match status" value="1"/>
</dbReference>
<keyword evidence="2 9" id="KW-0479">Metal-binding</keyword>
<comment type="subunit">
    <text evidence="9">U1 snRNP is composed of the 7 core Sm proteins B/B', D1, D2, D3, E, F and G that assemble in a heptameric protein ring on the Sm site of the small nuclear RNA to form the core snRNP, and at least 3 U1 snRNP-specific proteins U1-70K, U1-A and U1-C. U1-C interacts with U1 snRNA and the 5' splice-site region of the pre-mRNA.</text>
</comment>
<comment type="function">
    <text evidence="9">Component of the spliceosomal U1 snRNP, which is essential for recognition of the pre-mRNA 5' splice-site and the subsequent assembly of the spliceosome. U1-C is directly involved in initial 5' splice-site recognition for both constitutive and regulated alternative splicing. The interaction with the 5' splice-site seems to precede base-pairing between the pre-mRNA and the U1 snRNA. Stimulates commitment or early (E) complex formation by stabilizing the base pairing of the 5' end of the U1 snRNA and the 5' splice-site region.</text>
</comment>
<comment type="subcellular location">
    <subcellularLocation>
        <location evidence="1 9 10">Nucleus</location>
    </subcellularLocation>
</comment>
<dbReference type="GO" id="GO:0005685">
    <property type="term" value="C:U1 snRNP"/>
    <property type="evidence" value="ECO:0007669"/>
    <property type="project" value="UniProtKB-UniRule"/>
</dbReference>
<evidence type="ECO:0000313" key="13">
    <source>
        <dbReference type="WBParaSite" id="Csp11.Scaffold171.g647.t1"/>
    </source>
</evidence>
<dbReference type="GO" id="GO:0003729">
    <property type="term" value="F:mRNA binding"/>
    <property type="evidence" value="ECO:0007669"/>
    <property type="project" value="UniProtKB-UniRule"/>
</dbReference>
<keyword evidence="12" id="KW-1185">Reference proteome</keyword>
<evidence type="ECO:0000313" key="12">
    <source>
        <dbReference type="Proteomes" id="UP000095282"/>
    </source>
</evidence>
<dbReference type="Proteomes" id="UP000095282">
    <property type="component" value="Unplaced"/>
</dbReference>
<keyword evidence="7 9" id="KW-0687">Ribonucleoprotein</keyword>
<dbReference type="GO" id="GO:0000243">
    <property type="term" value="C:commitment complex"/>
    <property type="evidence" value="ECO:0007669"/>
    <property type="project" value="UniProtKB-UniRule"/>
</dbReference>
<evidence type="ECO:0000256" key="2">
    <source>
        <dbReference type="ARBA" id="ARBA00022723"/>
    </source>
</evidence>
<keyword evidence="5 9" id="KW-0694">RNA-binding</keyword>
<evidence type="ECO:0000256" key="9">
    <source>
        <dbReference type="HAMAP-Rule" id="MF_03153"/>
    </source>
</evidence>
<name>A0A1I7SXT8_9PELO</name>
<dbReference type="PIRSF" id="PIRSF037969">
    <property type="entry name" value="U1_snRNP-C"/>
    <property type="match status" value="1"/>
</dbReference>
<dbReference type="STRING" id="1561998.A0A1I7SXT8"/>
<protein>
    <recommendedName>
        <fullName evidence="9 10">U1 small nuclear ribonucleoprotein C</fullName>
        <shortName evidence="9 10">U1 snRNP C</shortName>
        <shortName evidence="9 10">U1-C</shortName>
        <shortName evidence="9 10">U1C</shortName>
    </recommendedName>
</protein>
<dbReference type="GO" id="GO:0030619">
    <property type="term" value="F:U1 snRNA binding"/>
    <property type="evidence" value="ECO:0007669"/>
    <property type="project" value="UniProtKB-UniRule"/>
</dbReference>
<evidence type="ECO:0000256" key="5">
    <source>
        <dbReference type="ARBA" id="ARBA00022884"/>
    </source>
</evidence>
<sequence>MPKYYCDYCDAFLTHDSLKGRKAHNDGRKHKDRVRAYYQKWLEACAQQIVDETVKSFSAGRMHGAVPRTTMMGGPPMPPGMPMMHPGMSQGMPIRPLMMQGQYPPPPSYPPMGVVGGSGGPMMNPRAPQKFHPYK</sequence>
<dbReference type="GO" id="GO:0000387">
    <property type="term" value="P:spliceosomal snRNP assembly"/>
    <property type="evidence" value="ECO:0007669"/>
    <property type="project" value="UniProtKB-UniRule"/>
</dbReference>
<dbReference type="InterPro" id="IPR000690">
    <property type="entry name" value="Matrin/U1-C_Znf_C2H2"/>
</dbReference>
<feature type="domain" description="Matrin-type" evidence="11">
    <location>
        <begin position="4"/>
        <end position="36"/>
    </location>
</feature>
<dbReference type="InterPro" id="IPR003604">
    <property type="entry name" value="Matrin/U1-like-C_Znf_C2H2"/>
</dbReference>
<dbReference type="SUPFAM" id="SSF57667">
    <property type="entry name" value="beta-beta-alpha zinc fingers"/>
    <property type="match status" value="1"/>
</dbReference>
<dbReference type="GO" id="GO:0071004">
    <property type="term" value="C:U2-type prespliceosome"/>
    <property type="evidence" value="ECO:0007669"/>
    <property type="project" value="UniProtKB-UniRule"/>
</dbReference>
<keyword evidence="4 9" id="KW-0862">Zinc</keyword>
<evidence type="ECO:0000259" key="11">
    <source>
        <dbReference type="PROSITE" id="PS50171"/>
    </source>
</evidence>
<dbReference type="GO" id="GO:0030627">
    <property type="term" value="F:pre-mRNA 5'-splice site binding"/>
    <property type="evidence" value="ECO:0007669"/>
    <property type="project" value="InterPro"/>
</dbReference>
<proteinExistence type="inferred from homology"/>